<evidence type="ECO:0000313" key="9">
    <source>
        <dbReference type="Proteomes" id="UP000560131"/>
    </source>
</evidence>
<dbReference type="PROSITE" id="PS00093">
    <property type="entry name" value="N4_MTASE"/>
    <property type="match status" value="1"/>
</dbReference>
<dbReference type="GO" id="GO:0008168">
    <property type="term" value="F:methyltransferase activity"/>
    <property type="evidence" value="ECO:0007669"/>
    <property type="project" value="UniProtKB-KW"/>
</dbReference>
<dbReference type="InterPro" id="IPR029063">
    <property type="entry name" value="SAM-dependent_MTases_sf"/>
</dbReference>
<dbReference type="GO" id="GO:0032259">
    <property type="term" value="P:methylation"/>
    <property type="evidence" value="ECO:0007669"/>
    <property type="project" value="UniProtKB-KW"/>
</dbReference>
<keyword evidence="9" id="KW-1185">Reference proteome</keyword>
<evidence type="ECO:0000313" key="8">
    <source>
        <dbReference type="EMBL" id="MBB5724373.1"/>
    </source>
</evidence>
<evidence type="ECO:0000256" key="5">
    <source>
        <dbReference type="ARBA" id="ARBA00022691"/>
    </source>
</evidence>
<dbReference type="InterPro" id="IPR017985">
    <property type="entry name" value="MeTrfase_CN4_CS"/>
</dbReference>
<dbReference type="Gene3D" id="3.40.50.150">
    <property type="entry name" value="Vaccinia Virus protein VP39"/>
    <property type="match status" value="2"/>
</dbReference>
<accession>A0ABR6N0S9</accession>
<keyword evidence="3 8" id="KW-0489">Methyltransferase</keyword>
<dbReference type="Proteomes" id="UP000560131">
    <property type="component" value="Unassembled WGS sequence"/>
</dbReference>
<name>A0ABR6N0S9_9SPHN</name>
<reference evidence="8 9" key="1">
    <citation type="submission" date="2020-08" db="EMBL/GenBank/DDBJ databases">
        <title>Genomic Encyclopedia of Type Strains, Phase IV (KMG-IV): sequencing the most valuable type-strain genomes for metagenomic binning, comparative biology and taxonomic classification.</title>
        <authorList>
            <person name="Goeker M."/>
        </authorList>
    </citation>
    <scope>NUCLEOTIDE SEQUENCE [LARGE SCALE GENOMIC DNA]</scope>
    <source>
        <strain evidence="8 9">DSM 101535</strain>
    </source>
</reference>
<keyword evidence="5" id="KW-0949">S-adenosyl-L-methionine</keyword>
<evidence type="ECO:0000256" key="3">
    <source>
        <dbReference type="ARBA" id="ARBA00022603"/>
    </source>
</evidence>
<comment type="similarity">
    <text evidence="1">Belongs to the N(4)/N(6)-methyltransferase family. N(4) subfamily.</text>
</comment>
<evidence type="ECO:0000256" key="4">
    <source>
        <dbReference type="ARBA" id="ARBA00022679"/>
    </source>
</evidence>
<proteinExistence type="inferred from homology"/>
<evidence type="ECO:0000256" key="7">
    <source>
        <dbReference type="ARBA" id="ARBA00049120"/>
    </source>
</evidence>
<comment type="caution">
    <text evidence="8">The sequence shown here is derived from an EMBL/GenBank/DDBJ whole genome shotgun (WGS) entry which is preliminary data.</text>
</comment>
<dbReference type="RefSeq" id="WP_184032614.1">
    <property type="nucleotide sequence ID" value="NZ_BAABAR010000002.1"/>
</dbReference>
<evidence type="ECO:0000256" key="6">
    <source>
        <dbReference type="ARBA" id="ARBA00022747"/>
    </source>
</evidence>
<dbReference type="EMBL" id="JACIJN010000001">
    <property type="protein sequence ID" value="MBB5724373.1"/>
    <property type="molecule type" value="Genomic_DNA"/>
</dbReference>
<keyword evidence="4" id="KW-0808">Transferase</keyword>
<dbReference type="SUPFAM" id="SSF53335">
    <property type="entry name" value="S-adenosyl-L-methionine-dependent methyltransferases"/>
    <property type="match status" value="2"/>
</dbReference>
<keyword evidence="6" id="KW-0680">Restriction system</keyword>
<protein>
    <recommendedName>
        <fullName evidence="2">site-specific DNA-methyltransferase (cytosine-N(4)-specific)</fullName>
        <ecNumber evidence="2">2.1.1.113</ecNumber>
    </recommendedName>
</protein>
<evidence type="ECO:0000256" key="1">
    <source>
        <dbReference type="ARBA" id="ARBA00010203"/>
    </source>
</evidence>
<evidence type="ECO:0000256" key="2">
    <source>
        <dbReference type="ARBA" id="ARBA00012185"/>
    </source>
</evidence>
<comment type="catalytic activity">
    <reaction evidence="7">
        <text>a 2'-deoxycytidine in DNA + S-adenosyl-L-methionine = an N(4)-methyl-2'-deoxycytidine in DNA + S-adenosyl-L-homocysteine + H(+)</text>
        <dbReference type="Rhea" id="RHEA:16857"/>
        <dbReference type="Rhea" id="RHEA-COMP:11369"/>
        <dbReference type="Rhea" id="RHEA-COMP:13674"/>
        <dbReference type="ChEBI" id="CHEBI:15378"/>
        <dbReference type="ChEBI" id="CHEBI:57856"/>
        <dbReference type="ChEBI" id="CHEBI:59789"/>
        <dbReference type="ChEBI" id="CHEBI:85452"/>
        <dbReference type="ChEBI" id="CHEBI:137933"/>
        <dbReference type="EC" id="2.1.1.113"/>
    </reaction>
</comment>
<organism evidence="8 9">
    <name type="scientific">Sphingomonas endophytica</name>
    <dbReference type="NCBI Taxonomy" id="869719"/>
    <lineage>
        <taxon>Bacteria</taxon>
        <taxon>Pseudomonadati</taxon>
        <taxon>Pseudomonadota</taxon>
        <taxon>Alphaproteobacteria</taxon>
        <taxon>Sphingomonadales</taxon>
        <taxon>Sphingomonadaceae</taxon>
        <taxon>Sphingomonas</taxon>
    </lineage>
</organism>
<dbReference type="EC" id="2.1.1.113" evidence="2"/>
<gene>
    <name evidence="8" type="ORF">FHS97_000273</name>
</gene>
<sequence length="434" mass="47764">MTAHAKLASAHIAQGGRVSLERLPTNTTTSNHAVHRWFNFIAGFSPELVRACAAMTPESPSAPLVLLDPFAGCGTAPLAGRMLGLKAIGYDPHPFFSIISEAKANSHRYWTDLPLIRTAIGNGLNKRGDAEGYLSTSAFAFLNKMFNKADLDALVGARISLQDEGMGEHPLAILVLSRMIDYSCFAATDGIYKAPSSTKRALSATASFSRVLDTVESDALEALSGVNDAKIYAKSSENMCEIESKSVDLVVTSPPYLNNFDFAEMTRMYLYFWGMADTWADISSKVRSKLIVNTTTALRGQKELQTTYRNSLPFGVAEEAAQVVDELTSKRLVKAGKKEYDFLIYPYLSQMQNVLRECARALKIDAPFHMMVSDAALYGVYIPAPEWLGTIMRASGFTDVQVEMVRPRGHRWVLDKREGSERGLGEYYVFGRAA</sequence>